<keyword evidence="1" id="KW-0812">Transmembrane</keyword>
<feature type="transmembrane region" description="Helical" evidence="1">
    <location>
        <begin position="153"/>
        <end position="171"/>
    </location>
</feature>
<evidence type="ECO:0000313" key="3">
    <source>
        <dbReference type="Proteomes" id="UP000198729"/>
    </source>
</evidence>
<gene>
    <name evidence="2" type="ORF">NSMM_230029</name>
</gene>
<keyword evidence="3" id="KW-1185">Reference proteome</keyword>
<keyword evidence="1" id="KW-0472">Membrane</keyword>
<feature type="transmembrane region" description="Helical" evidence="1">
    <location>
        <begin position="258"/>
        <end position="275"/>
    </location>
</feature>
<feature type="transmembrane region" description="Helical" evidence="1">
    <location>
        <begin position="287"/>
        <end position="307"/>
    </location>
</feature>
<dbReference type="RefSeq" id="WP_090284215.1">
    <property type="nucleotide sequence ID" value="NZ_FMWO01000029.1"/>
</dbReference>
<feature type="transmembrane region" description="Helical" evidence="1">
    <location>
        <begin position="343"/>
        <end position="360"/>
    </location>
</feature>
<reference evidence="2 3" key="1">
    <citation type="submission" date="2016-10" db="EMBL/GenBank/DDBJ databases">
        <authorList>
            <person name="de Groot N.N."/>
        </authorList>
    </citation>
    <scope>NUCLEOTIDE SEQUENCE [LARGE SCALE GENOMIC DNA]</scope>
    <source>
        <strain evidence="2">1</strain>
    </source>
</reference>
<sequence length="361" mass="40518">MGSGTVVACLGSFSLGMMIIFDRLMIADCYRNKPDQAWLVSASAGFLLGTLATGVTWLLYTAFSPVTLIDLFNSMVRLFYPYGIAMMLCGALCVQVTCHYFRLFIPQGGREVNETAIAMWLATTPIWILLALVIIHLFDLDFLFPGRLEDVNLTKEFAIVVALAVGALIWFETGDAKQSVPFLVSLERNAEILKMLSAIVGYTIILSSILRNGDVMTTTEVLALQPLFWAGFIAGVRVLLKKKNRIDFCRNWCRMKKFLIPTMVAEIIGMTVYYFEFFALSKADPTLVNLISGAHIILVFIFIAILAKVRRYMERSNIHRLWCLGLRLTRERLPETSITPRKLVWFLVVLLALSCATLLAA</sequence>
<proteinExistence type="predicted"/>
<dbReference type="Proteomes" id="UP000198729">
    <property type="component" value="Unassembled WGS sequence"/>
</dbReference>
<dbReference type="OrthoDB" id="9812221at2"/>
<name>A0A1G5SBX0_9PROT</name>
<feature type="transmembrane region" description="Helical" evidence="1">
    <location>
        <begin position="117"/>
        <end position="138"/>
    </location>
</feature>
<keyword evidence="1" id="KW-1133">Transmembrane helix</keyword>
<feature type="transmembrane region" description="Helical" evidence="1">
    <location>
        <begin position="6"/>
        <end position="26"/>
    </location>
</feature>
<dbReference type="AlphaFoldDB" id="A0A1G5SBX0"/>
<feature type="transmembrane region" description="Helical" evidence="1">
    <location>
        <begin position="38"/>
        <end position="60"/>
    </location>
</feature>
<accession>A0A1G5SBX0</accession>
<feature type="transmembrane region" description="Helical" evidence="1">
    <location>
        <begin position="222"/>
        <end position="240"/>
    </location>
</feature>
<feature type="transmembrane region" description="Helical" evidence="1">
    <location>
        <begin position="192"/>
        <end position="210"/>
    </location>
</feature>
<dbReference type="EMBL" id="FMWO01000029">
    <property type="protein sequence ID" value="SCZ84608.1"/>
    <property type="molecule type" value="Genomic_DNA"/>
</dbReference>
<feature type="transmembrane region" description="Helical" evidence="1">
    <location>
        <begin position="80"/>
        <end position="105"/>
    </location>
</feature>
<dbReference type="STRING" id="51642.NSMM_230029"/>
<evidence type="ECO:0000313" key="2">
    <source>
        <dbReference type="EMBL" id="SCZ84608.1"/>
    </source>
</evidence>
<evidence type="ECO:0000256" key="1">
    <source>
        <dbReference type="SAM" id="Phobius"/>
    </source>
</evidence>
<organism evidence="2 3">
    <name type="scientific">Nitrosomonas mobilis</name>
    <dbReference type="NCBI Taxonomy" id="51642"/>
    <lineage>
        <taxon>Bacteria</taxon>
        <taxon>Pseudomonadati</taxon>
        <taxon>Pseudomonadota</taxon>
        <taxon>Betaproteobacteria</taxon>
        <taxon>Nitrosomonadales</taxon>
        <taxon>Nitrosomonadaceae</taxon>
        <taxon>Nitrosomonas</taxon>
    </lineage>
</organism>
<protein>
    <submittedName>
        <fullName evidence="2">Uncharacterized protein</fullName>
    </submittedName>
</protein>